<dbReference type="Gene3D" id="3.20.20.100">
    <property type="entry name" value="NADP-dependent oxidoreductase domain"/>
    <property type="match status" value="1"/>
</dbReference>
<dbReference type="SUPFAM" id="SSF51430">
    <property type="entry name" value="NAD(P)-linked oxidoreductase"/>
    <property type="match status" value="1"/>
</dbReference>
<organism evidence="4">
    <name type="scientific">Leptocylindrus aporus</name>
    <dbReference type="NCBI Taxonomy" id="1398097"/>
    <lineage>
        <taxon>Eukaryota</taxon>
        <taxon>Sar</taxon>
        <taxon>Stramenopiles</taxon>
        <taxon>Ochrophyta</taxon>
        <taxon>Bacillariophyta</taxon>
        <taxon>Coscinodiscophyceae</taxon>
        <taxon>Chaetocerotophycidae</taxon>
        <taxon>Leptocylindrales</taxon>
        <taxon>Leptocylindraceae</taxon>
        <taxon>Leptocylindrus</taxon>
    </lineage>
</organism>
<feature type="signal peptide" evidence="2">
    <location>
        <begin position="1"/>
        <end position="22"/>
    </location>
</feature>
<evidence type="ECO:0000256" key="1">
    <source>
        <dbReference type="ARBA" id="ARBA00023002"/>
    </source>
</evidence>
<dbReference type="PANTHER" id="PTHR43364:SF4">
    <property type="entry name" value="NAD(P)-LINKED OXIDOREDUCTASE SUPERFAMILY PROTEIN"/>
    <property type="match status" value="1"/>
</dbReference>
<evidence type="ECO:0000259" key="3">
    <source>
        <dbReference type="Pfam" id="PF00248"/>
    </source>
</evidence>
<dbReference type="InterPro" id="IPR023210">
    <property type="entry name" value="NADP_OxRdtase_dom"/>
</dbReference>
<dbReference type="PANTHER" id="PTHR43364">
    <property type="entry name" value="NADH-SPECIFIC METHYLGLYOXAL REDUCTASE-RELATED"/>
    <property type="match status" value="1"/>
</dbReference>
<name>A0A7S0KBS1_9STRA</name>
<dbReference type="GO" id="GO:0016491">
    <property type="term" value="F:oxidoreductase activity"/>
    <property type="evidence" value="ECO:0007669"/>
    <property type="project" value="UniProtKB-KW"/>
</dbReference>
<keyword evidence="1" id="KW-0560">Oxidoreductase</keyword>
<dbReference type="EMBL" id="HBEU01000384">
    <property type="protein sequence ID" value="CAD8574107.1"/>
    <property type="molecule type" value="Transcribed_RNA"/>
</dbReference>
<feature type="domain" description="NADP-dependent oxidoreductase" evidence="3">
    <location>
        <begin position="81"/>
        <end position="380"/>
    </location>
</feature>
<protein>
    <recommendedName>
        <fullName evidence="3">NADP-dependent oxidoreductase domain-containing protein</fullName>
    </recommendedName>
</protein>
<dbReference type="InterPro" id="IPR036812">
    <property type="entry name" value="NAD(P)_OxRdtase_dom_sf"/>
</dbReference>
<keyword evidence="2" id="KW-0732">Signal</keyword>
<dbReference type="Pfam" id="PF00248">
    <property type="entry name" value="Aldo_ket_red"/>
    <property type="match status" value="1"/>
</dbReference>
<proteinExistence type="predicted"/>
<reference evidence="4" key="1">
    <citation type="submission" date="2021-01" db="EMBL/GenBank/DDBJ databases">
        <authorList>
            <person name="Corre E."/>
            <person name="Pelletier E."/>
            <person name="Niang G."/>
            <person name="Scheremetjew M."/>
            <person name="Finn R."/>
            <person name="Kale V."/>
            <person name="Holt S."/>
            <person name="Cochrane G."/>
            <person name="Meng A."/>
            <person name="Brown T."/>
            <person name="Cohen L."/>
        </authorList>
    </citation>
    <scope>NUCLEOTIDE SEQUENCE</scope>
    <source>
        <strain evidence="4">B651</strain>
    </source>
</reference>
<dbReference type="AlphaFoldDB" id="A0A7S0KBS1"/>
<feature type="chain" id="PRO_5030724490" description="NADP-dependent oxidoreductase domain-containing protein" evidence="2">
    <location>
        <begin position="23"/>
        <end position="386"/>
    </location>
</feature>
<evidence type="ECO:0000256" key="2">
    <source>
        <dbReference type="SAM" id="SignalP"/>
    </source>
</evidence>
<dbReference type="InterPro" id="IPR050523">
    <property type="entry name" value="AKR_Detox_Biosynth"/>
</dbReference>
<evidence type="ECO:0000313" key="4">
    <source>
        <dbReference type="EMBL" id="CAD8574107.1"/>
    </source>
</evidence>
<accession>A0A7S0KBS1</accession>
<sequence length="386" mass="41995">MSPAVSLNSLLVLSSVVSSASGLIVPKPLATDIDIPEGIGFTTIDWGNEGENKLYSSKERITKKQAKKGIFTAADCRVSFKTLMEGGVTFVETSPKYGKHLRGEEQSAEHLVAQGSAANWKKTPVLSTKYNPVPILQSSGSVVKSLEKSLERLETSYVDLYQVDFQKFHFLSSKSKIADGLATCIDRGLCTNVGVCNLGAGALQSFASKLEDRGANLSTNQVEFSLVNRQALFDGTLEMCEDLGVLPLAKNPLGNDLASGVYTASNPTGGRVGQAKYDFNTLGPLKPLHDALADIRKVARDRMWDEFYERKEANNRNYKLPPISGDFDREVTTTQISLMYVKAKGLVPLMEVRNKRDALELLGVVGYSLTEDEVKVLDKAAAKCGL</sequence>
<gene>
    <name evidence="4" type="ORF">LDAN0322_LOCUS251</name>
</gene>